<dbReference type="AlphaFoldDB" id="A0A9W9QW34"/>
<accession>A0A9W9QW34</accession>
<evidence type="ECO:0000313" key="2">
    <source>
        <dbReference type="EMBL" id="KAJ5342143.1"/>
    </source>
</evidence>
<evidence type="ECO:0000256" key="1">
    <source>
        <dbReference type="SAM" id="Coils"/>
    </source>
</evidence>
<dbReference type="Proteomes" id="UP001148299">
    <property type="component" value="Unassembled WGS sequence"/>
</dbReference>
<evidence type="ECO:0000313" key="3">
    <source>
        <dbReference type="Proteomes" id="UP001148299"/>
    </source>
</evidence>
<keyword evidence="3" id="KW-1185">Reference proteome</keyword>
<sequence length="145" mass="17304">MFSSFWLYRFWDERPRLEPNADYATIGDKSGEKVRLLFFHEGEGPEKVFLEVTLFVDILIAEYVLRGIVQREQHLKSKILAFRKLAADEDDGREEEHHQELQDLLRRYAEAEHKLYIAETRFPLELYRSHTMPYDKIQPGIFVKS</sequence>
<reference evidence="2" key="1">
    <citation type="submission" date="2022-12" db="EMBL/GenBank/DDBJ databases">
        <authorList>
            <person name="Petersen C."/>
        </authorList>
    </citation>
    <scope>NUCLEOTIDE SEQUENCE</scope>
    <source>
        <strain evidence="2">IBT 35675</strain>
    </source>
</reference>
<reference evidence="2" key="2">
    <citation type="journal article" date="2023" name="IMA Fungus">
        <title>Comparative genomic study of the Penicillium genus elucidates a diverse pangenome and 15 lateral gene transfer events.</title>
        <authorList>
            <person name="Petersen C."/>
            <person name="Sorensen T."/>
            <person name="Nielsen M.R."/>
            <person name="Sondergaard T.E."/>
            <person name="Sorensen J.L."/>
            <person name="Fitzpatrick D.A."/>
            <person name="Frisvad J.C."/>
            <person name="Nielsen K.L."/>
        </authorList>
    </citation>
    <scope>NUCLEOTIDE SEQUENCE</scope>
    <source>
        <strain evidence="2">IBT 35675</strain>
    </source>
</reference>
<feature type="coiled-coil region" evidence="1">
    <location>
        <begin position="94"/>
        <end position="121"/>
    </location>
</feature>
<gene>
    <name evidence="2" type="ORF">N7541_011267</name>
</gene>
<comment type="caution">
    <text evidence="2">The sequence shown here is derived from an EMBL/GenBank/DDBJ whole genome shotgun (WGS) entry which is preliminary data.</text>
</comment>
<dbReference type="EMBL" id="JAPZBR010000008">
    <property type="protein sequence ID" value="KAJ5342143.1"/>
    <property type="molecule type" value="Genomic_DNA"/>
</dbReference>
<protein>
    <submittedName>
        <fullName evidence="2">Uncharacterized protein</fullName>
    </submittedName>
</protein>
<organism evidence="2 3">
    <name type="scientific">Penicillium brevicompactum</name>
    <dbReference type="NCBI Taxonomy" id="5074"/>
    <lineage>
        <taxon>Eukaryota</taxon>
        <taxon>Fungi</taxon>
        <taxon>Dikarya</taxon>
        <taxon>Ascomycota</taxon>
        <taxon>Pezizomycotina</taxon>
        <taxon>Eurotiomycetes</taxon>
        <taxon>Eurotiomycetidae</taxon>
        <taxon>Eurotiales</taxon>
        <taxon>Aspergillaceae</taxon>
        <taxon>Penicillium</taxon>
    </lineage>
</organism>
<keyword evidence="1" id="KW-0175">Coiled coil</keyword>
<name>A0A9W9QW34_PENBR</name>
<proteinExistence type="predicted"/>